<reference evidence="2" key="1">
    <citation type="journal article" date="2014" name="BMC Genomics">
        <title>The genome sequence of the biocontrol fungus Metarhizium anisopliae and comparative genomics of Metarhizium species.</title>
        <authorList>
            <person name="Pattemore J.A."/>
            <person name="Hane J.K."/>
            <person name="Williams A.H."/>
            <person name="Wilson B.A."/>
            <person name="Stodart B.J."/>
            <person name="Ash G.J."/>
        </authorList>
    </citation>
    <scope>NUCLEOTIDE SEQUENCE [LARGE SCALE GENOMIC DNA]</scope>
    <source>
        <strain evidence="2">BRIP 53293</strain>
    </source>
</reference>
<keyword evidence="2" id="KW-1185">Reference proteome</keyword>
<accession>A0A0D9NIG5</accession>
<evidence type="ECO:0000313" key="1">
    <source>
        <dbReference type="EMBL" id="KJK73686.1"/>
    </source>
</evidence>
<organism evidence="1 2">
    <name type="scientific">Metarhizium anisopliae BRIP 53293</name>
    <dbReference type="NCBI Taxonomy" id="1291518"/>
    <lineage>
        <taxon>Eukaryota</taxon>
        <taxon>Fungi</taxon>
        <taxon>Dikarya</taxon>
        <taxon>Ascomycota</taxon>
        <taxon>Pezizomycotina</taxon>
        <taxon>Sordariomycetes</taxon>
        <taxon>Hypocreomycetidae</taxon>
        <taxon>Hypocreales</taxon>
        <taxon>Clavicipitaceae</taxon>
        <taxon>Metarhizium</taxon>
    </lineage>
</organism>
<sequence>MESDIEDCVAGTFGTSPSPLHLVQIREPGPSRVPVPPHVGHVFIVVLISCAALTHNHITFFEENRYFYDEDGTIGSLVNELEQLGIAEDEKGSELAIPRLLQTSARSILEPFLICPDFQLRITLGADPGHRFIFSIEPGQKEYIIVHMWSPGSEAVLYRNSHRDLPTLPPLKAAQASNGLLEPAGAALKKRNYSPMPVTLKQGGIAITDRRFCIEISKGSTITYDLRLKDARGTAQR</sequence>
<protein>
    <submittedName>
        <fullName evidence="1">Uncharacterized protein</fullName>
    </submittedName>
</protein>
<proteinExistence type="predicted"/>
<gene>
    <name evidence="1" type="ORF">H634G_11038</name>
</gene>
<evidence type="ECO:0000313" key="2">
    <source>
        <dbReference type="Proteomes" id="UP000054544"/>
    </source>
</evidence>
<dbReference type="AlphaFoldDB" id="A0A0D9NIG5"/>
<dbReference type="Proteomes" id="UP000054544">
    <property type="component" value="Unassembled WGS sequence"/>
</dbReference>
<dbReference type="OrthoDB" id="5068804at2759"/>
<name>A0A0D9NIG5_METAN</name>
<dbReference type="EMBL" id="KE384787">
    <property type="protein sequence ID" value="KJK73686.1"/>
    <property type="molecule type" value="Genomic_DNA"/>
</dbReference>